<feature type="compositionally biased region" description="Gly residues" evidence="1">
    <location>
        <begin position="353"/>
        <end position="366"/>
    </location>
</feature>
<feature type="region of interest" description="Disordered" evidence="1">
    <location>
        <begin position="143"/>
        <end position="218"/>
    </location>
</feature>
<protein>
    <recommendedName>
        <fullName evidence="5">DUF4232 domain-containing protein</fullName>
    </recommendedName>
</protein>
<feature type="region of interest" description="Disordered" evidence="1">
    <location>
        <begin position="1"/>
        <end position="72"/>
    </location>
</feature>
<feature type="compositionally biased region" description="Pro residues" evidence="1">
    <location>
        <begin position="322"/>
        <end position="344"/>
    </location>
</feature>
<reference evidence="3 4" key="1">
    <citation type="submission" date="2024-10" db="EMBL/GenBank/DDBJ databases">
        <title>The Natural Products Discovery Center: Release of the First 8490 Sequenced Strains for Exploring Actinobacteria Biosynthetic Diversity.</title>
        <authorList>
            <person name="Kalkreuter E."/>
            <person name="Kautsar S.A."/>
            <person name="Yang D."/>
            <person name="Bader C.D."/>
            <person name="Teijaro C.N."/>
            <person name="Fluegel L."/>
            <person name="Davis C.M."/>
            <person name="Simpson J.R."/>
            <person name="Lauterbach L."/>
            <person name="Steele A.D."/>
            <person name="Gui C."/>
            <person name="Meng S."/>
            <person name="Li G."/>
            <person name="Viehrig K."/>
            <person name="Ye F."/>
            <person name="Su P."/>
            <person name="Kiefer A.F."/>
            <person name="Nichols A."/>
            <person name="Cepeda A.J."/>
            <person name="Yan W."/>
            <person name="Fan B."/>
            <person name="Jiang Y."/>
            <person name="Adhikari A."/>
            <person name="Zheng C.-J."/>
            <person name="Schuster L."/>
            <person name="Cowan T.M."/>
            <person name="Smanski M.J."/>
            <person name="Chevrette M.G."/>
            <person name="De Carvalho L.P.S."/>
            <person name="Shen B."/>
        </authorList>
    </citation>
    <scope>NUCLEOTIDE SEQUENCE [LARGE SCALE GENOMIC DNA]</scope>
    <source>
        <strain evidence="3 4">NPDC020602</strain>
    </source>
</reference>
<feature type="region of interest" description="Disordered" evidence="1">
    <location>
        <begin position="312"/>
        <end position="407"/>
    </location>
</feature>
<dbReference type="EMBL" id="JBIRUI010000003">
    <property type="protein sequence ID" value="MFI1713851.1"/>
    <property type="molecule type" value="Genomic_DNA"/>
</dbReference>
<feature type="transmembrane region" description="Helical" evidence="2">
    <location>
        <begin position="111"/>
        <end position="130"/>
    </location>
</feature>
<keyword evidence="2" id="KW-0812">Transmembrane</keyword>
<keyword evidence="4" id="KW-1185">Reference proteome</keyword>
<evidence type="ECO:0000256" key="1">
    <source>
        <dbReference type="SAM" id="MobiDB-lite"/>
    </source>
</evidence>
<evidence type="ECO:0000313" key="4">
    <source>
        <dbReference type="Proteomes" id="UP001611339"/>
    </source>
</evidence>
<feature type="compositionally biased region" description="Gly residues" evidence="1">
    <location>
        <begin position="152"/>
        <end position="164"/>
    </location>
</feature>
<name>A0ABW7U337_9ACTN</name>
<comment type="caution">
    <text evidence="3">The sequence shown here is derived from an EMBL/GenBank/DDBJ whole genome shotgun (WGS) entry which is preliminary data.</text>
</comment>
<accession>A0ABW7U337</accession>
<dbReference type="Proteomes" id="UP001611339">
    <property type="component" value="Unassembled WGS sequence"/>
</dbReference>
<gene>
    <name evidence="3" type="ORF">ACH407_09785</name>
</gene>
<proteinExistence type="predicted"/>
<evidence type="ECO:0000313" key="3">
    <source>
        <dbReference type="EMBL" id="MFI1713851.1"/>
    </source>
</evidence>
<organism evidence="3 4">
    <name type="scientific">Streptomyces litmocidini</name>
    <dbReference type="NCBI Taxonomy" id="67318"/>
    <lineage>
        <taxon>Bacteria</taxon>
        <taxon>Bacillati</taxon>
        <taxon>Actinomycetota</taxon>
        <taxon>Actinomycetes</taxon>
        <taxon>Kitasatosporales</taxon>
        <taxon>Streptomycetaceae</taxon>
        <taxon>Streptomyces</taxon>
    </lineage>
</organism>
<keyword evidence="2" id="KW-0472">Membrane</keyword>
<keyword evidence="2" id="KW-1133">Transmembrane helix</keyword>
<dbReference type="RefSeq" id="WP_398708245.1">
    <property type="nucleotide sequence ID" value="NZ_JBIRUI010000003.1"/>
</dbReference>
<evidence type="ECO:0000256" key="2">
    <source>
        <dbReference type="SAM" id="Phobius"/>
    </source>
</evidence>
<feature type="compositionally biased region" description="Basic and acidic residues" evidence="1">
    <location>
        <begin position="1"/>
        <end position="33"/>
    </location>
</feature>
<sequence length="424" mass="41696">MSEAPRGDGVAHENRDGDDVPERRAASAAREDDTVPVAPASASENPDALDERDELSGQRMVNIEPGSGEGDDELALRRLFQDAVGGLEPSHGSLEHLRRAVPARRARKRQAIVGAAAAAVLIGTAVPAFVHVASSGGLSAANPVNAGHGEQSQGGTGTETGVEGGQSSKAPAAGVSPSPDGTDGASGKPQRPGDGSSGDGSHQTVGADPGSAPRCTADQLGVAGGGAGGADAEGKVYGAFRIANVSGRTCVVDGAGLVGFEARGAADPGRITVLRHTSGDGSGLPDPSQESSAIALKPSGSYEVKFVWVPSDSCPTTGGTPTPTPTTPTEPPATPDPTPTPTQPRPTDDPTSGAGGTDTGGSGTGTEAGTDTGMAPQLLREDGAPADGSIVVTHTAEPGGPTASAVIPNACAGTLYRTGALPSS</sequence>
<evidence type="ECO:0008006" key="5">
    <source>
        <dbReference type="Google" id="ProtNLM"/>
    </source>
</evidence>